<feature type="transmembrane region" description="Helical" evidence="1">
    <location>
        <begin position="74"/>
        <end position="96"/>
    </location>
</feature>
<keyword evidence="1" id="KW-1133">Transmembrane helix</keyword>
<protein>
    <submittedName>
        <fullName evidence="2">Uncharacterized protein</fullName>
    </submittedName>
</protein>
<dbReference type="RefSeq" id="WP_216873462.1">
    <property type="nucleotide sequence ID" value="NZ_JAERQM010000001.1"/>
</dbReference>
<evidence type="ECO:0000313" key="3">
    <source>
        <dbReference type="Proteomes" id="UP000689967"/>
    </source>
</evidence>
<keyword evidence="1" id="KW-0812">Transmembrane</keyword>
<proteinExistence type="predicted"/>
<sequence length="138" mass="15045">MSAARFDWRGVVARGLFSLFIVFALYNPSGYSYLHWLLDGFAWFWAKIAIGALLCTALLLLWKTARGVLKRRGMILVALFCIGAGMTLGQLSGTSLLAPESLLIWGLVSLAALFTAGLSYSHIDHRLGGISHTEEVGK</sequence>
<keyword evidence="1" id="KW-0472">Membrane</keyword>
<reference evidence="2 3" key="1">
    <citation type="submission" date="2021-01" db="EMBL/GenBank/DDBJ databases">
        <title>Roseomonas sp. nov, a bacterium isolated from an oil production mixture in Yumen Oilfield.</title>
        <authorList>
            <person name="Wu D."/>
        </authorList>
    </citation>
    <scope>NUCLEOTIDE SEQUENCE [LARGE SCALE GENOMIC DNA]</scope>
    <source>
        <strain evidence="2 3">ROY-5-3</strain>
    </source>
</reference>
<gene>
    <name evidence="2" type="ORF">JJQ90_05620</name>
</gene>
<accession>A0ABS6H3C8</accession>
<name>A0ABS6H3C8_9PROT</name>
<evidence type="ECO:0000256" key="1">
    <source>
        <dbReference type="SAM" id="Phobius"/>
    </source>
</evidence>
<keyword evidence="3" id="KW-1185">Reference proteome</keyword>
<organism evidence="2 3">
    <name type="scientific">Falsiroseomonas oleicola</name>
    <dbReference type="NCBI Taxonomy" id="2801474"/>
    <lineage>
        <taxon>Bacteria</taxon>
        <taxon>Pseudomonadati</taxon>
        <taxon>Pseudomonadota</taxon>
        <taxon>Alphaproteobacteria</taxon>
        <taxon>Acetobacterales</taxon>
        <taxon>Roseomonadaceae</taxon>
        <taxon>Falsiroseomonas</taxon>
    </lineage>
</organism>
<evidence type="ECO:0000313" key="2">
    <source>
        <dbReference type="EMBL" id="MBU8543174.1"/>
    </source>
</evidence>
<feature type="transmembrane region" description="Helical" evidence="1">
    <location>
        <begin position="102"/>
        <end position="120"/>
    </location>
</feature>
<dbReference type="EMBL" id="JAERQM010000001">
    <property type="protein sequence ID" value="MBU8543174.1"/>
    <property type="molecule type" value="Genomic_DNA"/>
</dbReference>
<dbReference type="InterPro" id="IPR045387">
    <property type="entry name" value="DUF6524"/>
</dbReference>
<dbReference type="Pfam" id="PF20134">
    <property type="entry name" value="DUF6524"/>
    <property type="match status" value="1"/>
</dbReference>
<feature type="transmembrane region" description="Helical" evidence="1">
    <location>
        <begin position="41"/>
        <end position="62"/>
    </location>
</feature>
<feature type="transmembrane region" description="Helical" evidence="1">
    <location>
        <begin position="12"/>
        <end position="29"/>
    </location>
</feature>
<dbReference type="Proteomes" id="UP000689967">
    <property type="component" value="Unassembled WGS sequence"/>
</dbReference>
<comment type="caution">
    <text evidence="2">The sequence shown here is derived from an EMBL/GenBank/DDBJ whole genome shotgun (WGS) entry which is preliminary data.</text>
</comment>